<dbReference type="STRING" id="683960.A0A1E3P894"/>
<dbReference type="SMART" id="SM00232">
    <property type="entry name" value="JAB_MPN"/>
    <property type="match status" value="1"/>
</dbReference>
<dbReference type="PANTHER" id="PTHR10540">
    <property type="entry name" value="EUKARYOTIC TRANSLATION INITIATION FACTOR 3 SUBUNIT F-RELATED"/>
    <property type="match status" value="1"/>
</dbReference>
<dbReference type="GO" id="GO:0008180">
    <property type="term" value="C:COP9 signalosome"/>
    <property type="evidence" value="ECO:0007669"/>
    <property type="project" value="TreeGrafter"/>
</dbReference>
<evidence type="ECO:0000313" key="4">
    <source>
        <dbReference type="Proteomes" id="UP000094112"/>
    </source>
</evidence>
<evidence type="ECO:0000256" key="1">
    <source>
        <dbReference type="ARBA" id="ARBA00010893"/>
    </source>
</evidence>
<dbReference type="AlphaFoldDB" id="A0A1E3P894"/>
<dbReference type="GO" id="GO:0008237">
    <property type="term" value="F:metallopeptidase activity"/>
    <property type="evidence" value="ECO:0007669"/>
    <property type="project" value="InterPro"/>
</dbReference>
<dbReference type="PANTHER" id="PTHR10540:SF8">
    <property type="entry name" value="COP9 SIGNALOSOME COMPLEX SUBUNIT 6"/>
    <property type="match status" value="1"/>
</dbReference>
<dbReference type="EMBL" id="KV454208">
    <property type="protein sequence ID" value="ODQ61631.1"/>
    <property type="molecule type" value="Genomic_DNA"/>
</dbReference>
<feature type="domain" description="JAB1/MPN/MOV34 metalloenzyme" evidence="2">
    <location>
        <begin position="5"/>
        <end position="142"/>
    </location>
</feature>
<dbReference type="InterPro" id="IPR024969">
    <property type="entry name" value="EIF3F/CSN6-like_C"/>
</dbReference>
<dbReference type="GeneID" id="30200107"/>
<accession>A0A1E3P894</accession>
<reference evidence="3 4" key="1">
    <citation type="journal article" date="2016" name="Proc. Natl. Acad. Sci. U.S.A.">
        <title>Comparative genomics of biotechnologically important yeasts.</title>
        <authorList>
            <person name="Riley R."/>
            <person name="Haridas S."/>
            <person name="Wolfe K.H."/>
            <person name="Lopes M.R."/>
            <person name="Hittinger C.T."/>
            <person name="Goeker M."/>
            <person name="Salamov A.A."/>
            <person name="Wisecaver J.H."/>
            <person name="Long T.M."/>
            <person name="Calvey C.H."/>
            <person name="Aerts A.L."/>
            <person name="Barry K.W."/>
            <person name="Choi C."/>
            <person name="Clum A."/>
            <person name="Coughlan A.Y."/>
            <person name="Deshpande S."/>
            <person name="Douglass A.P."/>
            <person name="Hanson S.J."/>
            <person name="Klenk H.-P."/>
            <person name="LaButti K.M."/>
            <person name="Lapidus A."/>
            <person name="Lindquist E.A."/>
            <person name="Lipzen A.M."/>
            <person name="Meier-Kolthoff J.P."/>
            <person name="Ohm R.A."/>
            <person name="Otillar R.P."/>
            <person name="Pangilinan J.L."/>
            <person name="Peng Y."/>
            <person name="Rokas A."/>
            <person name="Rosa C.A."/>
            <person name="Scheuner C."/>
            <person name="Sibirny A.A."/>
            <person name="Slot J.C."/>
            <person name="Stielow J.B."/>
            <person name="Sun H."/>
            <person name="Kurtzman C.P."/>
            <person name="Blackwell M."/>
            <person name="Grigoriev I.V."/>
            <person name="Jeffries T.W."/>
        </authorList>
    </citation>
    <scope>NUCLEOTIDE SEQUENCE [LARGE SCALE GENOMIC DNA]</scope>
    <source>
        <strain evidence="4">ATCC 58044 / CBS 1984 / NCYC 433 / NRRL Y-366-8</strain>
    </source>
</reference>
<dbReference type="Pfam" id="PF13012">
    <property type="entry name" value="MitMem_reg"/>
    <property type="match status" value="1"/>
</dbReference>
<dbReference type="RefSeq" id="XP_019040838.1">
    <property type="nucleotide sequence ID" value="XM_019182861.1"/>
</dbReference>
<comment type="similarity">
    <text evidence="1">Belongs to the peptidase M67A family. CSN6 subfamily.</text>
</comment>
<sequence>MSAKRVALHPLVMLNLSDHYIRHQQQSTAVANGRLLGVLLGNEGKDGSLQLINSFEFAFQDDGVPDLSYLQTRLEQQSVILPNEYLVGVYEIKQKHELKPSDEILQLHDLLKEYNVDLVTLVFNPELSLKKFTNQKFVKIYDNQLNDLKYSVDTKEAEKVAVDTVLDVKDVENEDELNKATDQIESQSFILKTLHSKIELILEYLTKTDPASTPGYYDILRQVNSFISKVQSKQNDDIKTKLIDLETDYNMLISLGTMNDTIKGLDSINLDLKKYDSQPVTE</sequence>
<dbReference type="Gene3D" id="3.40.140.10">
    <property type="entry name" value="Cytidine Deaminase, domain 2"/>
    <property type="match status" value="1"/>
</dbReference>
<keyword evidence="4" id="KW-1185">Reference proteome</keyword>
<dbReference type="OrthoDB" id="1378at2759"/>
<evidence type="ECO:0000259" key="2">
    <source>
        <dbReference type="SMART" id="SM00232"/>
    </source>
</evidence>
<organism evidence="3 4">
    <name type="scientific">Wickerhamomyces anomalus (strain ATCC 58044 / CBS 1984 / NCYC 433 / NRRL Y-366-8)</name>
    <name type="common">Yeast</name>
    <name type="synonym">Hansenula anomala</name>
    <dbReference type="NCBI Taxonomy" id="683960"/>
    <lineage>
        <taxon>Eukaryota</taxon>
        <taxon>Fungi</taxon>
        <taxon>Dikarya</taxon>
        <taxon>Ascomycota</taxon>
        <taxon>Saccharomycotina</taxon>
        <taxon>Saccharomycetes</taxon>
        <taxon>Phaffomycetales</taxon>
        <taxon>Wickerhamomycetaceae</taxon>
        <taxon>Wickerhamomyces</taxon>
    </lineage>
</organism>
<dbReference type="InterPro" id="IPR000555">
    <property type="entry name" value="JAMM/MPN+_dom"/>
</dbReference>
<evidence type="ECO:0000313" key="3">
    <source>
        <dbReference type="EMBL" id="ODQ61631.1"/>
    </source>
</evidence>
<protein>
    <recommendedName>
        <fullName evidence="2">JAB1/MPN/MOV34 metalloenzyme domain-containing protein</fullName>
    </recommendedName>
</protein>
<dbReference type="Proteomes" id="UP000094112">
    <property type="component" value="Unassembled WGS sequence"/>
</dbReference>
<gene>
    <name evidence="3" type="ORF">WICANDRAFT_59714</name>
</gene>
<dbReference type="Pfam" id="PF01398">
    <property type="entry name" value="JAB"/>
    <property type="match status" value="1"/>
</dbReference>
<proteinExistence type="inferred from homology"/>
<name>A0A1E3P894_WICAA</name>